<feature type="chain" id="PRO_5014266533" description="Lipoprotein" evidence="1">
    <location>
        <begin position="18"/>
        <end position="218"/>
    </location>
</feature>
<evidence type="ECO:0000313" key="2">
    <source>
        <dbReference type="EMBL" id="SEH82865.1"/>
    </source>
</evidence>
<dbReference type="EMBL" id="LT629973">
    <property type="protein sequence ID" value="SEH82865.1"/>
    <property type="molecule type" value="Genomic_DNA"/>
</dbReference>
<evidence type="ECO:0000313" key="3">
    <source>
        <dbReference type="Proteomes" id="UP000176204"/>
    </source>
</evidence>
<organism evidence="2 3">
    <name type="scientific">Akkermansia glycaniphila</name>
    <dbReference type="NCBI Taxonomy" id="1679444"/>
    <lineage>
        <taxon>Bacteria</taxon>
        <taxon>Pseudomonadati</taxon>
        <taxon>Verrucomicrobiota</taxon>
        <taxon>Verrucomicrobiia</taxon>
        <taxon>Verrucomicrobiales</taxon>
        <taxon>Akkermansiaceae</taxon>
        <taxon>Akkermansia</taxon>
    </lineage>
</organism>
<gene>
    <name evidence="2" type="ORF">PYTT_1050</name>
</gene>
<sequence>MLRHLRLILLTAAAATACTSCSICRTSLDVAERGTTYEGYEITGVDAVWQKGGNYYVRCPHKQFRLHYPWVKDPVFRPELQPAYIPLQQEGETLYAFHRISPDVAYALVHTNGFDMLNQLHTELDATPDAWIPEPSFSASGARRIPSKAIVGDKDKPSLQTAAIRSEKETSSAWAWQTLAVLDAIIVDIPGTALYNIAMPLIAPYRVIQDISNDNNLY</sequence>
<accession>A0A1C7PDW2</accession>
<dbReference type="AlphaFoldDB" id="A0A1C7PDW2"/>
<evidence type="ECO:0000256" key="1">
    <source>
        <dbReference type="SAM" id="SignalP"/>
    </source>
</evidence>
<dbReference type="RefSeq" id="WP_067773444.1">
    <property type="nucleotide sequence ID" value="NZ_LIGX01000011.1"/>
</dbReference>
<feature type="signal peptide" evidence="1">
    <location>
        <begin position="1"/>
        <end position="17"/>
    </location>
</feature>
<proteinExistence type="predicted"/>
<dbReference type="KEGG" id="agl:PYTT_1050"/>
<dbReference type="Proteomes" id="UP000176204">
    <property type="component" value="Chromosome I"/>
</dbReference>
<evidence type="ECO:0008006" key="4">
    <source>
        <dbReference type="Google" id="ProtNLM"/>
    </source>
</evidence>
<dbReference type="PROSITE" id="PS51257">
    <property type="entry name" value="PROKAR_LIPOPROTEIN"/>
    <property type="match status" value="1"/>
</dbReference>
<keyword evidence="3" id="KW-1185">Reference proteome</keyword>
<keyword evidence="1" id="KW-0732">Signal</keyword>
<protein>
    <recommendedName>
        <fullName evidence="4">Lipoprotein</fullName>
    </recommendedName>
</protein>
<dbReference type="STRING" id="1679444.PYTT_1050"/>
<reference evidence="3" key="1">
    <citation type="submission" date="2016-09" db="EMBL/GenBank/DDBJ databases">
        <authorList>
            <person name="Koehorst J."/>
        </authorList>
    </citation>
    <scope>NUCLEOTIDE SEQUENCE [LARGE SCALE GENOMIC DNA]</scope>
</reference>
<name>A0A1C7PDW2_9BACT</name>